<dbReference type="PROSITE" id="PS50048">
    <property type="entry name" value="ZN2_CY6_FUNGAL_2"/>
    <property type="match status" value="1"/>
</dbReference>
<dbReference type="Pfam" id="PF04082">
    <property type="entry name" value="Fungal_trans"/>
    <property type="match status" value="1"/>
</dbReference>
<dbReference type="SMART" id="SM00906">
    <property type="entry name" value="Fungal_trans"/>
    <property type="match status" value="1"/>
</dbReference>
<dbReference type="GO" id="GO:0006351">
    <property type="term" value="P:DNA-templated transcription"/>
    <property type="evidence" value="ECO:0007669"/>
    <property type="project" value="InterPro"/>
</dbReference>
<name>A0AA35LQ12_9HYPO</name>
<reference evidence="7" key="1">
    <citation type="submission" date="2023-01" db="EMBL/GenBank/DDBJ databases">
        <authorList>
            <person name="Piombo E."/>
        </authorList>
    </citation>
    <scope>NUCLEOTIDE SEQUENCE</scope>
</reference>
<dbReference type="InterPro" id="IPR050815">
    <property type="entry name" value="TF_fung"/>
</dbReference>
<evidence type="ECO:0000256" key="1">
    <source>
        <dbReference type="ARBA" id="ARBA00004123"/>
    </source>
</evidence>
<dbReference type="InterPro" id="IPR001138">
    <property type="entry name" value="Zn2Cys6_DnaBD"/>
</dbReference>
<keyword evidence="3" id="KW-0805">Transcription regulation</keyword>
<dbReference type="InterPro" id="IPR036864">
    <property type="entry name" value="Zn2-C6_fun-type_DNA-bd_sf"/>
</dbReference>
<evidence type="ECO:0000256" key="5">
    <source>
        <dbReference type="ARBA" id="ARBA00023242"/>
    </source>
</evidence>
<dbReference type="GO" id="GO:0008270">
    <property type="term" value="F:zinc ion binding"/>
    <property type="evidence" value="ECO:0007669"/>
    <property type="project" value="InterPro"/>
</dbReference>
<keyword evidence="5" id="KW-0539">Nucleus</keyword>
<dbReference type="SMART" id="SM00066">
    <property type="entry name" value="GAL4"/>
    <property type="match status" value="1"/>
</dbReference>
<dbReference type="GO" id="GO:0003677">
    <property type="term" value="F:DNA binding"/>
    <property type="evidence" value="ECO:0007669"/>
    <property type="project" value="InterPro"/>
</dbReference>
<evidence type="ECO:0000256" key="2">
    <source>
        <dbReference type="ARBA" id="ARBA00022723"/>
    </source>
</evidence>
<keyword evidence="8" id="KW-1185">Reference proteome</keyword>
<dbReference type="PANTHER" id="PTHR47338:SF20">
    <property type="entry name" value="ZN(II)2CYS6 TRANSCRIPTION FACTOR (EUROFUNG)"/>
    <property type="match status" value="1"/>
</dbReference>
<evidence type="ECO:0000256" key="3">
    <source>
        <dbReference type="ARBA" id="ARBA00023015"/>
    </source>
</evidence>
<proteinExistence type="predicted"/>
<dbReference type="SUPFAM" id="SSF57701">
    <property type="entry name" value="Zn2/Cys6 DNA-binding domain"/>
    <property type="match status" value="1"/>
</dbReference>
<organism evidence="7 8">
    <name type="scientific">Clonostachys chloroleuca</name>
    <dbReference type="NCBI Taxonomy" id="1926264"/>
    <lineage>
        <taxon>Eukaryota</taxon>
        <taxon>Fungi</taxon>
        <taxon>Dikarya</taxon>
        <taxon>Ascomycota</taxon>
        <taxon>Pezizomycotina</taxon>
        <taxon>Sordariomycetes</taxon>
        <taxon>Hypocreomycetidae</taxon>
        <taxon>Hypocreales</taxon>
        <taxon>Bionectriaceae</taxon>
        <taxon>Clonostachys</taxon>
    </lineage>
</organism>
<dbReference type="Proteomes" id="UP001160390">
    <property type="component" value="Unassembled WGS sequence"/>
</dbReference>
<dbReference type="PANTHER" id="PTHR47338">
    <property type="entry name" value="ZN(II)2CYS6 TRANSCRIPTION FACTOR (EUROFUNG)-RELATED"/>
    <property type="match status" value="1"/>
</dbReference>
<dbReference type="Gene3D" id="4.10.240.10">
    <property type="entry name" value="Zn(2)-C6 fungal-type DNA-binding domain"/>
    <property type="match status" value="1"/>
</dbReference>
<dbReference type="CDD" id="cd12148">
    <property type="entry name" value="fungal_TF_MHR"/>
    <property type="match status" value="1"/>
</dbReference>
<evidence type="ECO:0000259" key="6">
    <source>
        <dbReference type="PROSITE" id="PS50048"/>
    </source>
</evidence>
<keyword evidence="4" id="KW-0804">Transcription</keyword>
<dbReference type="EMBL" id="CABFNP030000459">
    <property type="protein sequence ID" value="CAI6021113.1"/>
    <property type="molecule type" value="Genomic_DNA"/>
</dbReference>
<keyword evidence="2" id="KW-0479">Metal-binding</keyword>
<protein>
    <recommendedName>
        <fullName evidence="6">Zn(2)-C6 fungal-type domain-containing protein</fullName>
    </recommendedName>
</protein>
<dbReference type="Pfam" id="PF00172">
    <property type="entry name" value="Zn_clus"/>
    <property type="match status" value="1"/>
</dbReference>
<sequence length="602" mass="65895">MSSRSDQACRPCKRRKRRCDKGLPECSLCRRTGRLCEYGSTTNLQPTSSDWGFLRARLDELENRLECSLPTSTPASDPALASSIIARESMDTLSTGPSSVTSSFRSTGLTPAYSTVEDSGPNSGAQFPASMFLDIDYYIWSRVRLPAPRGAIPASVLALLSQGNVVLDVSQDYFATIHAWLPMISKKRMDMGFPVQNAGPDLAMLFLGMKLVTAPAPAHHVADCAMYTTAKDFLARLERNGAVSLLCLQAMALVALYEYGHAIYPAAWMTIGSCTRYSDALGLNPGDYPILGQATTWTEAEERRRVWWSIYILDKIVSMGSRRRCLVPDPQPEGRLPVDDEAWDCGDVRRAIGYSTHTPYPVEQSGFARLCQASIYLGRAIDYARENSTMSRVRIAEITSLTHELTGFAAVVDNEHTARGPFTLLAPQSITRSALFVLLDRFTCPEKIGSEPGYINSPGAKTKEELELQKQSVHLIELASEQLHALGTNMLGMLQAEVDTAQAQKYSLGAVSPFIMDSIYAGAATFHWLLGENGEDVYRKKAADFNLLLATLGPKWRLGSVYRELLMMHDASARVAAAEGSSRHGGMMESAAAGEGAGQWVL</sequence>
<accession>A0AA35LQ12</accession>
<dbReference type="GO" id="GO:0000981">
    <property type="term" value="F:DNA-binding transcription factor activity, RNA polymerase II-specific"/>
    <property type="evidence" value="ECO:0007669"/>
    <property type="project" value="InterPro"/>
</dbReference>
<dbReference type="InterPro" id="IPR007219">
    <property type="entry name" value="XnlR_reg_dom"/>
</dbReference>
<evidence type="ECO:0000313" key="8">
    <source>
        <dbReference type="Proteomes" id="UP001160390"/>
    </source>
</evidence>
<comment type="subcellular location">
    <subcellularLocation>
        <location evidence="1">Nucleus</location>
    </subcellularLocation>
</comment>
<dbReference type="PROSITE" id="PS00463">
    <property type="entry name" value="ZN2_CY6_FUNGAL_1"/>
    <property type="match status" value="1"/>
</dbReference>
<feature type="domain" description="Zn(2)-C6 fungal-type" evidence="6">
    <location>
        <begin position="8"/>
        <end position="38"/>
    </location>
</feature>
<evidence type="ECO:0000313" key="7">
    <source>
        <dbReference type="EMBL" id="CAI6021113.1"/>
    </source>
</evidence>
<dbReference type="GO" id="GO:0005634">
    <property type="term" value="C:nucleus"/>
    <property type="evidence" value="ECO:0007669"/>
    <property type="project" value="UniProtKB-SubCell"/>
</dbReference>
<dbReference type="AlphaFoldDB" id="A0AA35LQ12"/>
<gene>
    <name evidence="7" type="ORF">CCHLO57077_00013400</name>
</gene>
<comment type="caution">
    <text evidence="7">The sequence shown here is derived from an EMBL/GenBank/DDBJ whole genome shotgun (WGS) entry which is preliminary data.</text>
</comment>
<evidence type="ECO:0000256" key="4">
    <source>
        <dbReference type="ARBA" id="ARBA00023163"/>
    </source>
</evidence>